<dbReference type="Proteomes" id="UP000285092">
    <property type="component" value="Unassembled WGS sequence"/>
</dbReference>
<gene>
    <name evidence="3" type="ORF">D2V04_00495</name>
</gene>
<dbReference type="SUPFAM" id="SSF53474">
    <property type="entry name" value="alpha/beta-Hydrolases"/>
    <property type="match status" value="1"/>
</dbReference>
<organism evidence="3 4">
    <name type="scientific">Pelagerythrobacter aerophilus</name>
    <dbReference type="NCBI Taxonomy" id="2306995"/>
    <lineage>
        <taxon>Bacteria</taxon>
        <taxon>Pseudomonadati</taxon>
        <taxon>Pseudomonadota</taxon>
        <taxon>Alphaproteobacteria</taxon>
        <taxon>Sphingomonadales</taxon>
        <taxon>Erythrobacteraceae</taxon>
        <taxon>Pelagerythrobacter</taxon>
    </lineage>
</organism>
<sequence>MRHAALGIALLMAAGSSSAETASGDMFGTDAHLAPLEPDAVLRYADHPRGFAELRLPEGDGPFPLAVIFHGGCWKTGVANQAYMAPLATRWQGQGIATLNVDYREVGDGGGWPGSFEDWQASAALIDRAATAHPIDRARVTLVGHSAGALPAQWLATAQGEGGPLGARAPLAVRAAIVLDGPADVGAEREAFDVLCEFSSVDPFMGGDPARVPARYAAIAPASYAPRLEELLFVQAVLPPPPTAAQAAIRAGGARLEVRENPGASHFAILTPGSETYTANEPAMLRVLRGGRAAR</sequence>
<name>A0A418NMJ5_9SPHN</name>
<accession>A0A418NMJ5</accession>
<proteinExistence type="predicted"/>
<dbReference type="InterPro" id="IPR049492">
    <property type="entry name" value="BD-FAE-like_dom"/>
</dbReference>
<feature type="signal peptide" evidence="1">
    <location>
        <begin position="1"/>
        <end position="19"/>
    </location>
</feature>
<keyword evidence="4" id="KW-1185">Reference proteome</keyword>
<evidence type="ECO:0000256" key="1">
    <source>
        <dbReference type="SAM" id="SignalP"/>
    </source>
</evidence>
<comment type="caution">
    <text evidence="3">The sequence shown here is derived from an EMBL/GenBank/DDBJ whole genome shotgun (WGS) entry which is preliminary data.</text>
</comment>
<dbReference type="AlphaFoldDB" id="A0A418NMJ5"/>
<dbReference type="Gene3D" id="3.40.50.1820">
    <property type="entry name" value="alpha/beta hydrolase"/>
    <property type="match status" value="1"/>
</dbReference>
<dbReference type="OrthoDB" id="9771666at2"/>
<dbReference type="EMBL" id="QXFK01000004">
    <property type="protein sequence ID" value="RIV81429.1"/>
    <property type="molecule type" value="Genomic_DNA"/>
</dbReference>
<feature type="chain" id="PRO_5019359855" evidence="1">
    <location>
        <begin position="20"/>
        <end position="295"/>
    </location>
</feature>
<dbReference type="Pfam" id="PF20434">
    <property type="entry name" value="BD-FAE"/>
    <property type="match status" value="1"/>
</dbReference>
<reference evidence="3 4" key="1">
    <citation type="submission" date="2018-08" db="EMBL/GenBank/DDBJ databases">
        <title>Altererythrobacter sp.Ery1 and Ery12, the genome sequencing of novel strains in genus Alterythrobacter.</title>
        <authorList>
            <person name="Cheng H."/>
            <person name="Wu Y.-H."/>
            <person name="Fang C."/>
            <person name="Xu X.-W."/>
        </authorList>
    </citation>
    <scope>NUCLEOTIDE SEQUENCE [LARGE SCALE GENOMIC DNA]</scope>
    <source>
        <strain evidence="3 4">Ery1</strain>
    </source>
</reference>
<evidence type="ECO:0000313" key="4">
    <source>
        <dbReference type="Proteomes" id="UP000285092"/>
    </source>
</evidence>
<protein>
    <submittedName>
        <fullName evidence="3">Alpha/beta hydrolase</fullName>
    </submittedName>
</protein>
<dbReference type="InterPro" id="IPR029058">
    <property type="entry name" value="AB_hydrolase_fold"/>
</dbReference>
<keyword evidence="1" id="KW-0732">Signal</keyword>
<evidence type="ECO:0000259" key="2">
    <source>
        <dbReference type="Pfam" id="PF20434"/>
    </source>
</evidence>
<dbReference type="RefSeq" id="WP_119511433.1">
    <property type="nucleotide sequence ID" value="NZ_QXFK01000004.1"/>
</dbReference>
<evidence type="ECO:0000313" key="3">
    <source>
        <dbReference type="EMBL" id="RIV81429.1"/>
    </source>
</evidence>
<keyword evidence="3" id="KW-0378">Hydrolase</keyword>
<feature type="domain" description="BD-FAE-like" evidence="2">
    <location>
        <begin position="59"/>
        <end position="225"/>
    </location>
</feature>
<dbReference type="GO" id="GO:0016787">
    <property type="term" value="F:hydrolase activity"/>
    <property type="evidence" value="ECO:0007669"/>
    <property type="project" value="UniProtKB-KW"/>
</dbReference>